<dbReference type="EMBL" id="SHKX01000010">
    <property type="protein sequence ID" value="RZU47943.1"/>
    <property type="molecule type" value="Genomic_DNA"/>
</dbReference>
<dbReference type="SMART" id="SM00421">
    <property type="entry name" value="HTH_LUXR"/>
    <property type="match status" value="1"/>
</dbReference>
<dbReference type="Proteomes" id="UP000292423">
    <property type="component" value="Unassembled WGS sequence"/>
</dbReference>
<keyword evidence="2" id="KW-0238">DNA-binding</keyword>
<proteinExistence type="predicted"/>
<dbReference type="Gene3D" id="1.10.10.10">
    <property type="entry name" value="Winged helix-like DNA-binding domain superfamily/Winged helix DNA-binding domain"/>
    <property type="match status" value="1"/>
</dbReference>
<dbReference type="AlphaFoldDB" id="A0A4Q7ZD28"/>
<dbReference type="GO" id="GO:0006355">
    <property type="term" value="P:regulation of DNA-templated transcription"/>
    <property type="evidence" value="ECO:0007669"/>
    <property type="project" value="InterPro"/>
</dbReference>
<comment type="caution">
    <text evidence="2">The sequence shown here is derived from an EMBL/GenBank/DDBJ whole genome shotgun (WGS) entry which is preliminary data.</text>
</comment>
<dbReference type="InterPro" id="IPR036388">
    <property type="entry name" value="WH-like_DNA-bd_sf"/>
</dbReference>
<evidence type="ECO:0000313" key="2">
    <source>
        <dbReference type="EMBL" id="RZU47943.1"/>
    </source>
</evidence>
<protein>
    <submittedName>
        <fullName evidence="2">DNA-binding CsgD family transcriptional regulator</fullName>
    </submittedName>
</protein>
<feature type="domain" description="HTH luxR-type" evidence="1">
    <location>
        <begin position="324"/>
        <end position="381"/>
    </location>
</feature>
<dbReference type="GO" id="GO:0003677">
    <property type="term" value="F:DNA binding"/>
    <property type="evidence" value="ECO:0007669"/>
    <property type="project" value="UniProtKB-KW"/>
</dbReference>
<accession>A0A4Q7ZD28</accession>
<sequence>MRMNKEQQVLENRLIGDIYDATLAPERWPVVLQGISDLCGGEKNAFLSTDLLNPAANLLFFSGHSEEAGREYREGGFDVLEFEHTGGWMRRIGVGVPSSSDDFFGGPEGYAASGGRYVTDYLNRHGTYRQLIVALELAEFRFAGFGLSNGLDRPFTPDNVAMLGRMTPHMRRALQIHRQLRLVESDNASLYRILDRMSAGVLLLNASGAVAYGNDASARLLREHPALSVTRQEGLRAADFAENQQLQTLIRGALQTGQREGRGVPGGVIGLTSPLSASPLMLTIAPLSACGEYRDLARDQIAAVIFLSNPDAGHQLSARLLEASYRLTAREVELCQRFLNTPVLEAVAEEAGITLSTLRSYLKSIYEKTDCHSQAELMRLLMGLSVNFEHIA</sequence>
<gene>
    <name evidence="2" type="ORF">EV700_0912</name>
</gene>
<dbReference type="SUPFAM" id="SSF46894">
    <property type="entry name" value="C-terminal effector domain of the bipartite response regulators"/>
    <property type="match status" value="1"/>
</dbReference>
<evidence type="ECO:0000259" key="1">
    <source>
        <dbReference type="SMART" id="SM00421"/>
    </source>
</evidence>
<evidence type="ECO:0000313" key="3">
    <source>
        <dbReference type="Proteomes" id="UP000292423"/>
    </source>
</evidence>
<dbReference type="InterPro" id="IPR016032">
    <property type="entry name" value="Sig_transdc_resp-reg_C-effctor"/>
</dbReference>
<dbReference type="InterPro" id="IPR000792">
    <property type="entry name" value="Tscrpt_reg_LuxR_C"/>
</dbReference>
<organism evidence="2 3">
    <name type="scientific">Fluviicoccus keumensis</name>
    <dbReference type="NCBI Taxonomy" id="1435465"/>
    <lineage>
        <taxon>Bacteria</taxon>
        <taxon>Pseudomonadati</taxon>
        <taxon>Pseudomonadota</taxon>
        <taxon>Gammaproteobacteria</taxon>
        <taxon>Moraxellales</taxon>
        <taxon>Moraxellaceae</taxon>
        <taxon>Fluviicoccus</taxon>
    </lineage>
</organism>
<reference evidence="2 3" key="1">
    <citation type="submission" date="2019-02" db="EMBL/GenBank/DDBJ databases">
        <title>Genomic Encyclopedia of Type Strains, Phase IV (KMG-IV): sequencing the most valuable type-strain genomes for metagenomic binning, comparative biology and taxonomic classification.</title>
        <authorList>
            <person name="Goeker M."/>
        </authorList>
    </citation>
    <scope>NUCLEOTIDE SEQUENCE [LARGE SCALE GENOMIC DNA]</scope>
    <source>
        <strain evidence="2 3">DSM 105135</strain>
    </source>
</reference>
<keyword evidence="3" id="KW-1185">Reference proteome</keyword>
<name>A0A4Q7ZD28_9GAMM</name>